<dbReference type="Pfam" id="PF01380">
    <property type="entry name" value="SIS"/>
    <property type="match status" value="1"/>
</dbReference>
<protein>
    <recommendedName>
        <fullName evidence="1">SIS domain-containing protein</fullName>
    </recommendedName>
</protein>
<dbReference type="PROSITE" id="PS51464">
    <property type="entry name" value="SIS"/>
    <property type="match status" value="1"/>
</dbReference>
<reference evidence="2" key="1">
    <citation type="journal article" date="2014" name="Int. J. Syst. Evol. Microbiol.">
        <title>Complete genome sequence of Corynebacterium casei LMG S-19264T (=DSM 44701T), isolated from a smear-ripened cheese.</title>
        <authorList>
            <consortium name="US DOE Joint Genome Institute (JGI-PGF)"/>
            <person name="Walter F."/>
            <person name="Albersmeier A."/>
            <person name="Kalinowski J."/>
            <person name="Ruckert C."/>
        </authorList>
    </citation>
    <scope>NUCLEOTIDE SEQUENCE</scope>
    <source>
        <strain evidence="2">CGMCC 4.5737</strain>
    </source>
</reference>
<dbReference type="PANTHER" id="PTHR42745:SF1">
    <property type="entry name" value="ARABINOSE 5-PHOSPHATE ISOMERASE KDSD"/>
    <property type="match status" value="1"/>
</dbReference>
<sequence>MANSRSDTDVDGRRSVLADAGQVIWREAEAIASVTLDERFLAALDLVLRAPGRVITAGSGTSGFIARRCAHLLSTAGTPTLFVHPGDALHGGLGAVTNGDVVLAVSKGGQTVELNIFAARAKERGASVVALTSAPDSPLAAQADLVIALPATAGADPGGVLAMGSSLVAAAWGDALAWALMKLRRYPWDHVLHSHPAGAVGTRPVPSPNKEESP</sequence>
<dbReference type="InterPro" id="IPR001347">
    <property type="entry name" value="SIS_dom"/>
</dbReference>
<dbReference type="Proteomes" id="UP000637578">
    <property type="component" value="Unassembled WGS sequence"/>
</dbReference>
<comment type="caution">
    <text evidence="2">The sequence shown here is derived from an EMBL/GenBank/DDBJ whole genome shotgun (WGS) entry which is preliminary data.</text>
</comment>
<accession>A0A8J3FZ94</accession>
<evidence type="ECO:0000259" key="1">
    <source>
        <dbReference type="PROSITE" id="PS51464"/>
    </source>
</evidence>
<dbReference type="SUPFAM" id="SSF53697">
    <property type="entry name" value="SIS domain"/>
    <property type="match status" value="1"/>
</dbReference>
<proteinExistence type="predicted"/>
<dbReference type="RefSeq" id="WP_189061435.1">
    <property type="nucleotide sequence ID" value="NZ_BMMK01000041.1"/>
</dbReference>
<keyword evidence="3" id="KW-1185">Reference proteome</keyword>
<dbReference type="InterPro" id="IPR046348">
    <property type="entry name" value="SIS_dom_sf"/>
</dbReference>
<dbReference type="EMBL" id="BMMK01000041">
    <property type="protein sequence ID" value="GGM78224.1"/>
    <property type="molecule type" value="Genomic_DNA"/>
</dbReference>
<dbReference type="PANTHER" id="PTHR42745">
    <property type="match status" value="1"/>
</dbReference>
<dbReference type="GO" id="GO:1901135">
    <property type="term" value="P:carbohydrate derivative metabolic process"/>
    <property type="evidence" value="ECO:0007669"/>
    <property type="project" value="InterPro"/>
</dbReference>
<name>A0A8J3FZ94_9PSEU</name>
<evidence type="ECO:0000313" key="2">
    <source>
        <dbReference type="EMBL" id="GGM78224.1"/>
    </source>
</evidence>
<organism evidence="2 3">
    <name type="scientific">Longimycelium tulufanense</name>
    <dbReference type="NCBI Taxonomy" id="907463"/>
    <lineage>
        <taxon>Bacteria</taxon>
        <taxon>Bacillati</taxon>
        <taxon>Actinomycetota</taxon>
        <taxon>Actinomycetes</taxon>
        <taxon>Pseudonocardiales</taxon>
        <taxon>Pseudonocardiaceae</taxon>
        <taxon>Longimycelium</taxon>
    </lineage>
</organism>
<feature type="domain" description="SIS" evidence="1">
    <location>
        <begin position="43"/>
        <end position="186"/>
    </location>
</feature>
<gene>
    <name evidence="2" type="ORF">GCM10012275_56080</name>
</gene>
<dbReference type="InterPro" id="IPR050986">
    <property type="entry name" value="GutQ/KpsF_isomerases"/>
</dbReference>
<dbReference type="AlphaFoldDB" id="A0A8J3FZ94"/>
<dbReference type="Gene3D" id="3.40.50.10490">
    <property type="entry name" value="Glucose-6-phosphate isomerase like protein, domain 1"/>
    <property type="match status" value="1"/>
</dbReference>
<evidence type="ECO:0000313" key="3">
    <source>
        <dbReference type="Proteomes" id="UP000637578"/>
    </source>
</evidence>
<dbReference type="GO" id="GO:0097367">
    <property type="term" value="F:carbohydrate derivative binding"/>
    <property type="evidence" value="ECO:0007669"/>
    <property type="project" value="InterPro"/>
</dbReference>
<reference evidence="2" key="2">
    <citation type="submission" date="2020-09" db="EMBL/GenBank/DDBJ databases">
        <authorList>
            <person name="Sun Q."/>
            <person name="Zhou Y."/>
        </authorList>
    </citation>
    <scope>NUCLEOTIDE SEQUENCE</scope>
    <source>
        <strain evidence="2">CGMCC 4.5737</strain>
    </source>
</reference>